<name>A0A2S7WFY0_9FLAO</name>
<keyword evidence="1" id="KW-0963">Cytoplasm</keyword>
<dbReference type="PANTHER" id="PTHR10889">
    <property type="entry name" value="DEOXYRIBOSE-PHOSPHATE ALDOLASE"/>
    <property type="match status" value="1"/>
</dbReference>
<proteinExistence type="predicted"/>
<sequence>MDINQYLDATYLKTPQQAGISEEENLQNVTTLLNEAVQFGYKLVMIRANYIPLAKDFLKQHHSNSLIGTVIGFHEGNYSLQTKLAEAKHAINLGADELDFVINYEAFKKGNINLIKEEVLQGTKICLENQKVVKWIIEVAALTSDEICAISKLIKEIVLENFGMEATKKVFVKSSTGFFKTEHNLPNGATFETMKLMIENAKPLQIKAAGGVRDYETAVKMITLGVDRIGTSSSKEICTNAISSKNSGY</sequence>
<evidence type="ECO:0000313" key="5">
    <source>
        <dbReference type="Proteomes" id="UP000237608"/>
    </source>
</evidence>
<evidence type="ECO:0000256" key="3">
    <source>
        <dbReference type="NCBIfam" id="TIGR00126"/>
    </source>
</evidence>
<dbReference type="InterPro" id="IPR011343">
    <property type="entry name" value="DeoC"/>
</dbReference>
<dbReference type="RefSeq" id="WP_105047342.1">
    <property type="nucleotide sequence ID" value="NZ_CP150662.1"/>
</dbReference>
<dbReference type="AlphaFoldDB" id="A0A2S7WFY0"/>
<dbReference type="PIRSF" id="PIRSF001357">
    <property type="entry name" value="DeoC"/>
    <property type="match status" value="1"/>
</dbReference>
<dbReference type="InterPro" id="IPR002915">
    <property type="entry name" value="DeoC/FbaB/LacD_aldolase"/>
</dbReference>
<dbReference type="Proteomes" id="UP000237608">
    <property type="component" value="Unassembled WGS sequence"/>
</dbReference>
<accession>A0A2S7WFY0</accession>
<dbReference type="GO" id="GO:0016052">
    <property type="term" value="P:carbohydrate catabolic process"/>
    <property type="evidence" value="ECO:0007669"/>
    <property type="project" value="TreeGrafter"/>
</dbReference>
<evidence type="ECO:0000313" key="4">
    <source>
        <dbReference type="EMBL" id="PQJ76211.1"/>
    </source>
</evidence>
<keyword evidence="5" id="KW-1185">Reference proteome</keyword>
<dbReference type="EC" id="4.1.2.4" evidence="3"/>
<dbReference type="GO" id="GO:0009264">
    <property type="term" value="P:deoxyribonucleotide catabolic process"/>
    <property type="evidence" value="ECO:0007669"/>
    <property type="project" value="UniProtKB-UniRule"/>
</dbReference>
<evidence type="ECO:0000256" key="2">
    <source>
        <dbReference type="ARBA" id="ARBA00023270"/>
    </source>
</evidence>
<dbReference type="NCBIfam" id="TIGR00126">
    <property type="entry name" value="deoC"/>
    <property type="match status" value="1"/>
</dbReference>
<protein>
    <recommendedName>
        <fullName evidence="3">Deoxyribose-phosphate aldolase</fullName>
        <ecNumber evidence="3">4.1.2.4</ecNumber>
    </recommendedName>
</protein>
<evidence type="ECO:0000256" key="1">
    <source>
        <dbReference type="ARBA" id="ARBA00022490"/>
    </source>
</evidence>
<dbReference type="EMBL" id="MSCL01000001">
    <property type="protein sequence ID" value="PQJ76211.1"/>
    <property type="molecule type" value="Genomic_DNA"/>
</dbReference>
<organism evidence="4 5">
    <name type="scientific">Polaribacter gangjinensis</name>
    <dbReference type="NCBI Taxonomy" id="574710"/>
    <lineage>
        <taxon>Bacteria</taxon>
        <taxon>Pseudomonadati</taxon>
        <taxon>Bacteroidota</taxon>
        <taxon>Flavobacteriia</taxon>
        <taxon>Flavobacteriales</taxon>
        <taxon>Flavobacteriaceae</taxon>
    </lineage>
</organism>
<dbReference type="SMART" id="SM01133">
    <property type="entry name" value="DeoC"/>
    <property type="match status" value="1"/>
</dbReference>
<dbReference type="SUPFAM" id="SSF51569">
    <property type="entry name" value="Aldolase"/>
    <property type="match status" value="1"/>
</dbReference>
<reference evidence="4 5" key="1">
    <citation type="submission" date="2016-12" db="EMBL/GenBank/DDBJ databases">
        <title>Trade-off between light-utilization and light-protection in marine flavobacteria.</title>
        <authorList>
            <person name="Kumagai Y."/>
            <person name="Yoshizawa S."/>
            <person name="Kogure K."/>
            <person name="Iwasaki W."/>
        </authorList>
    </citation>
    <scope>NUCLEOTIDE SEQUENCE [LARGE SCALE GENOMIC DNA]</scope>
    <source>
        <strain evidence="4 5">KCTC 22729</strain>
    </source>
</reference>
<comment type="caution">
    <text evidence="4">The sequence shown here is derived from an EMBL/GenBank/DDBJ whole genome shotgun (WGS) entry which is preliminary data.</text>
</comment>
<dbReference type="Pfam" id="PF01791">
    <property type="entry name" value="DeoC"/>
    <property type="match status" value="1"/>
</dbReference>
<dbReference type="GO" id="GO:0004139">
    <property type="term" value="F:deoxyribose-phosphate aldolase activity"/>
    <property type="evidence" value="ECO:0007669"/>
    <property type="project" value="UniProtKB-UniRule"/>
</dbReference>
<keyword evidence="2" id="KW-0704">Schiff base</keyword>
<dbReference type="Gene3D" id="3.20.20.70">
    <property type="entry name" value="Aldolase class I"/>
    <property type="match status" value="1"/>
</dbReference>
<dbReference type="OrthoDB" id="9778711at2"/>
<gene>
    <name evidence="4" type="ORF">BTO13_09365</name>
</gene>
<dbReference type="GO" id="GO:0005737">
    <property type="term" value="C:cytoplasm"/>
    <property type="evidence" value="ECO:0007669"/>
    <property type="project" value="InterPro"/>
</dbReference>
<dbReference type="InterPro" id="IPR013785">
    <property type="entry name" value="Aldolase_TIM"/>
</dbReference>
<dbReference type="PANTHER" id="PTHR10889:SF1">
    <property type="entry name" value="DEOXYRIBOSE-PHOSPHATE ALDOLASE"/>
    <property type="match status" value="1"/>
</dbReference>